<evidence type="ECO:0000313" key="3">
    <source>
        <dbReference type="EMBL" id="SDD88995.1"/>
    </source>
</evidence>
<dbReference type="InterPro" id="IPR014729">
    <property type="entry name" value="Rossmann-like_a/b/a_fold"/>
</dbReference>
<evidence type="ECO:0000259" key="2">
    <source>
        <dbReference type="Pfam" id="PF00582"/>
    </source>
</evidence>
<dbReference type="InterPro" id="IPR006015">
    <property type="entry name" value="Universal_stress_UspA"/>
</dbReference>
<dbReference type="OrthoDB" id="9788959at2"/>
<dbReference type="Gene3D" id="3.40.50.620">
    <property type="entry name" value="HUPs"/>
    <property type="match status" value="1"/>
</dbReference>
<dbReference type="AlphaFoldDB" id="A0A1G6YH94"/>
<name>A0A1G6YH94_9FLAO</name>
<dbReference type="STRING" id="641691.SAMN05421636_102234"/>
<dbReference type="PRINTS" id="PR01438">
    <property type="entry name" value="UNVRSLSTRESS"/>
</dbReference>
<dbReference type="InterPro" id="IPR051688">
    <property type="entry name" value="USP_A"/>
</dbReference>
<accession>A0A1G6YH94</accession>
<evidence type="ECO:0000256" key="1">
    <source>
        <dbReference type="ARBA" id="ARBA00008791"/>
    </source>
</evidence>
<sequence length="151" mass="16172">MKILLAIDGSEYSQAAVNQLAKMPFSPQTEVRIISVFDNSLLITSEGTPMGGWSRDLQQADAIARKAAMGKAKEAAKLLKEKNPLLLLTTTVQVGSPKHAILDEAEAFGANLIVVGSHGHSGFSRFLLGSVSQSVAMHAHCSVMIVRKQDE</sequence>
<comment type="similarity">
    <text evidence="1">Belongs to the universal stress protein A family.</text>
</comment>
<organism evidence="3 4">
    <name type="scientific">Pricia antarctica</name>
    <dbReference type="NCBI Taxonomy" id="641691"/>
    <lineage>
        <taxon>Bacteria</taxon>
        <taxon>Pseudomonadati</taxon>
        <taxon>Bacteroidota</taxon>
        <taxon>Flavobacteriia</taxon>
        <taxon>Flavobacteriales</taxon>
        <taxon>Flavobacteriaceae</taxon>
        <taxon>Pricia</taxon>
    </lineage>
</organism>
<protein>
    <submittedName>
        <fullName evidence="3">Nucleotide-binding universal stress protein, UspA family</fullName>
    </submittedName>
</protein>
<dbReference type="Pfam" id="PF00582">
    <property type="entry name" value="Usp"/>
    <property type="match status" value="1"/>
</dbReference>
<dbReference type="InterPro" id="IPR006016">
    <property type="entry name" value="UspA"/>
</dbReference>
<dbReference type="Proteomes" id="UP000199109">
    <property type="component" value="Unassembled WGS sequence"/>
</dbReference>
<keyword evidence="4" id="KW-1185">Reference proteome</keyword>
<dbReference type="PANTHER" id="PTHR43010:SF1">
    <property type="entry name" value="USPA DOMAIN-CONTAINING PROTEIN"/>
    <property type="match status" value="1"/>
</dbReference>
<proteinExistence type="inferred from homology"/>
<gene>
    <name evidence="3" type="ORF">SAMN05421636_102234</name>
</gene>
<dbReference type="RefSeq" id="WP_091866043.1">
    <property type="nucleotide sequence ID" value="NZ_FNAO01000002.1"/>
</dbReference>
<dbReference type="PANTHER" id="PTHR43010">
    <property type="entry name" value="UNIVERSAL STRESS PROTEIN SLR1230"/>
    <property type="match status" value="1"/>
</dbReference>
<dbReference type="EMBL" id="FNAO01000002">
    <property type="protein sequence ID" value="SDD88995.1"/>
    <property type="molecule type" value="Genomic_DNA"/>
</dbReference>
<evidence type="ECO:0000313" key="4">
    <source>
        <dbReference type="Proteomes" id="UP000199109"/>
    </source>
</evidence>
<feature type="domain" description="UspA" evidence="2">
    <location>
        <begin position="2"/>
        <end position="147"/>
    </location>
</feature>
<dbReference type="CDD" id="cd00293">
    <property type="entry name" value="USP-like"/>
    <property type="match status" value="1"/>
</dbReference>
<dbReference type="SUPFAM" id="SSF52402">
    <property type="entry name" value="Adenine nucleotide alpha hydrolases-like"/>
    <property type="match status" value="1"/>
</dbReference>
<reference evidence="3 4" key="1">
    <citation type="submission" date="2016-10" db="EMBL/GenBank/DDBJ databases">
        <authorList>
            <person name="de Groot N.N."/>
        </authorList>
    </citation>
    <scope>NUCLEOTIDE SEQUENCE [LARGE SCALE GENOMIC DNA]</scope>
    <source>
        <strain evidence="3 4">DSM 23421</strain>
    </source>
</reference>